<dbReference type="Proteomes" id="UP001500742">
    <property type="component" value="Unassembled WGS sequence"/>
</dbReference>
<dbReference type="Gene3D" id="2.60.40.1120">
    <property type="entry name" value="Carboxypeptidase-like, regulatory domain"/>
    <property type="match status" value="1"/>
</dbReference>
<dbReference type="RefSeq" id="WP_259093998.1">
    <property type="nucleotide sequence ID" value="NZ_BAAAZC010000029.1"/>
</dbReference>
<sequence length="890" mass="100127">MSSLIKNAGAFIFWMLMGMVCLGQSIKGTVTDSLGKPLSFAGINLKNSNNMVIAYTTTGSAGTYTLQVPADADKNSLTLEVSCIGFKKAAKPVTGFTVPYNFKMYTAVHQLQAVIVKDKRPRLRVNGDTLSYKVSDFSSPQDRVIGDVIKKLPGIDVAKDGKISYNGKAISNLYIGGDNLLDDKYNIATSSIPNGVVDQVQVMQNHQPIKMLKDKVVSDDVALNLTIKKDAKMQLIGQETIGAGLPKKYYEDLNAMMFKDKYKAINYLKGNNTGYDLAGDLVSHNMGDYLQRIDNDKPSTVLSLGTAGDPDLPRNRYLFNQSGALALNNLINLKKDVQLRANISYLRDSQHQDYQRFSEVYLPGDTIRYTEVQHNKRRPDLLHVQFTVNVNSFKYYLNDNLVADYSHNTAYSNLITNGDPVNQTFKDNLSDFSNDFNFMQTFKSNNIVEVYSYVNRSSEPENRVIDPNLNPDIFNKGVNYSLLTQNVNIPSWFTNNYVSYKIPGQYVTQSFKAGFSLQSQKLNSNLNVTQLNNASNLVSDSTRNGLNWSRSKLYAEADYDVPGSILKINVGLPLSLQQTHYSDDYFGLDSHLNRLYFNPHLSVKYQSGIENYFTLNYSLRNNIGNIQDVYRGYVLTNYRTLYANSAELTERQAQNAGLGFNYRKAITLFFFSLNATYSHVYANNIASSILTNNLQQRIVLPFDNNTDTWAFSGYVSKYNFDLRTTFSAGASWQTTKLNQIQNGLILPFNTIAQNVNIGADTKVSDKITFTYKADYGQTTSKSTAIASSSKFQRLIQTAAVNYNPLNTLFFNVSADHYYTHQQQANDLKYFFADASIRYKFTKAKVDLELSAQNLFNVKNYTALYLSANVFTTSSYNIPGRMMLAKVMFNL</sequence>
<organism evidence="1 2">
    <name type="scientific">Mucilaginibacter dorajii</name>
    <dbReference type="NCBI Taxonomy" id="692994"/>
    <lineage>
        <taxon>Bacteria</taxon>
        <taxon>Pseudomonadati</taxon>
        <taxon>Bacteroidota</taxon>
        <taxon>Sphingobacteriia</taxon>
        <taxon>Sphingobacteriales</taxon>
        <taxon>Sphingobacteriaceae</taxon>
        <taxon>Mucilaginibacter</taxon>
    </lineage>
</organism>
<dbReference type="Pfam" id="PF13620">
    <property type="entry name" value="CarboxypepD_reg"/>
    <property type="match status" value="1"/>
</dbReference>
<comment type="caution">
    <text evidence="1">The sequence shown here is derived from an EMBL/GenBank/DDBJ whole genome shotgun (WGS) entry which is preliminary data.</text>
</comment>
<protein>
    <submittedName>
        <fullName evidence="1">Carboxypeptidase-like regulatory domain-containing protein</fullName>
    </submittedName>
</protein>
<dbReference type="SUPFAM" id="SSF56935">
    <property type="entry name" value="Porins"/>
    <property type="match status" value="1"/>
</dbReference>
<evidence type="ECO:0000313" key="2">
    <source>
        <dbReference type="Proteomes" id="UP001500742"/>
    </source>
</evidence>
<reference evidence="2" key="1">
    <citation type="journal article" date="2019" name="Int. J. Syst. Evol. Microbiol.">
        <title>The Global Catalogue of Microorganisms (GCM) 10K type strain sequencing project: providing services to taxonomists for standard genome sequencing and annotation.</title>
        <authorList>
            <consortium name="The Broad Institute Genomics Platform"/>
            <consortium name="The Broad Institute Genome Sequencing Center for Infectious Disease"/>
            <person name="Wu L."/>
            <person name="Ma J."/>
        </authorList>
    </citation>
    <scope>NUCLEOTIDE SEQUENCE [LARGE SCALE GENOMIC DNA]</scope>
    <source>
        <strain evidence="2">JCM 16601</strain>
    </source>
</reference>
<keyword evidence="2" id="KW-1185">Reference proteome</keyword>
<name>A0ABP7QSL1_9SPHI</name>
<evidence type="ECO:0000313" key="1">
    <source>
        <dbReference type="EMBL" id="GAA3987467.1"/>
    </source>
</evidence>
<proteinExistence type="predicted"/>
<dbReference type="SUPFAM" id="SSF49464">
    <property type="entry name" value="Carboxypeptidase regulatory domain-like"/>
    <property type="match status" value="1"/>
</dbReference>
<accession>A0ABP7QSL1</accession>
<dbReference type="InterPro" id="IPR008969">
    <property type="entry name" value="CarboxyPept-like_regulatory"/>
</dbReference>
<dbReference type="EMBL" id="BAAAZC010000029">
    <property type="protein sequence ID" value="GAA3987467.1"/>
    <property type="molecule type" value="Genomic_DNA"/>
</dbReference>
<gene>
    <name evidence="1" type="ORF">GCM10022210_45100</name>
</gene>